<dbReference type="RefSeq" id="XP_006691173.1">
    <property type="nucleotide sequence ID" value="XM_006691110.1"/>
</dbReference>
<feature type="transmembrane region" description="Helical" evidence="1">
    <location>
        <begin position="223"/>
        <end position="243"/>
    </location>
</feature>
<dbReference type="KEGG" id="cthr:CTHT_0006410"/>
<evidence type="ECO:0000259" key="2">
    <source>
        <dbReference type="Pfam" id="PF10615"/>
    </source>
</evidence>
<feature type="transmembrane region" description="Helical" evidence="1">
    <location>
        <begin position="142"/>
        <end position="160"/>
    </location>
</feature>
<dbReference type="HOGENOM" id="CLU_081019_0_0_1"/>
<dbReference type="Gene3D" id="3.20.180.10">
    <property type="entry name" value="PNP-oxidase-like"/>
    <property type="match status" value="1"/>
</dbReference>
<keyword evidence="1" id="KW-0812">Transmembrane</keyword>
<dbReference type="InterPro" id="IPR019595">
    <property type="entry name" value="DUF2470"/>
</dbReference>
<keyword evidence="1" id="KW-1133">Transmembrane helix</keyword>
<evidence type="ECO:0000313" key="3">
    <source>
        <dbReference type="EMBL" id="EGS23931.1"/>
    </source>
</evidence>
<dbReference type="GeneID" id="18254679"/>
<gene>
    <name evidence="3" type="ORF">CTHT_0006410</name>
</gene>
<evidence type="ECO:0000256" key="1">
    <source>
        <dbReference type="SAM" id="Phobius"/>
    </source>
</evidence>
<organism evidence="4">
    <name type="scientific">Chaetomium thermophilum (strain DSM 1495 / CBS 144.50 / IMI 039719)</name>
    <name type="common">Thermochaetoides thermophila</name>
    <dbReference type="NCBI Taxonomy" id="759272"/>
    <lineage>
        <taxon>Eukaryota</taxon>
        <taxon>Fungi</taxon>
        <taxon>Dikarya</taxon>
        <taxon>Ascomycota</taxon>
        <taxon>Pezizomycotina</taxon>
        <taxon>Sordariomycetes</taxon>
        <taxon>Sordariomycetidae</taxon>
        <taxon>Sordariales</taxon>
        <taxon>Chaetomiaceae</taxon>
        <taxon>Thermochaetoides</taxon>
    </lineage>
</organism>
<keyword evidence="4" id="KW-1185">Reference proteome</keyword>
<dbReference type="OrthoDB" id="5553410at2759"/>
<evidence type="ECO:0000313" key="4">
    <source>
        <dbReference type="Proteomes" id="UP000008066"/>
    </source>
</evidence>
<sequence length="258" mass="29392">MAHTIDPTSKADTLRHMNDDHTRDMALILAHYLSKTDPSSSKTKPFDLLNKYASSIKMTEINLDFLVLCVGEEEACYRIPFEPPLSSWNERRSRLVALVRAAREGLGVSEEEFPGGSDKTTTQGMVTVDEYMPPRFPIDMTILFLVVGYYAIYALLRAGWFEESELGKTVVSSVIAPFFPGGWDGFRWLTETIFIPVVGIHTAEAWWLDRTRLSRYGVKRGSLVWLLWIASALAEGRMTFVRFDTVVERKRRAVERSE</sequence>
<keyword evidence="1" id="KW-0472">Membrane</keyword>
<dbReference type="AlphaFoldDB" id="G0RYE5"/>
<dbReference type="PANTHER" id="PTHR37783:SF1">
    <property type="entry name" value="MEMBRANE PROTEIN, PUTATIVE (AFU_ORTHOLOGUE AFUA_1G04315)-RELATED"/>
    <property type="match status" value="1"/>
</dbReference>
<dbReference type="Proteomes" id="UP000008066">
    <property type="component" value="Unassembled WGS sequence"/>
</dbReference>
<protein>
    <recommendedName>
        <fullName evidence="2">DUF2470 domain-containing protein</fullName>
    </recommendedName>
</protein>
<dbReference type="InterPro" id="IPR037119">
    <property type="entry name" value="Haem_oxidase_HugZ-like_sf"/>
</dbReference>
<dbReference type="OMA" id="VECFFFD"/>
<accession>G0RYE5</accession>
<name>G0RYE5_CHATD</name>
<feature type="domain" description="DUF2470" evidence="2">
    <location>
        <begin position="11"/>
        <end position="98"/>
    </location>
</feature>
<dbReference type="eggNOG" id="ENOG502RZUI">
    <property type="taxonomic scope" value="Eukaryota"/>
</dbReference>
<reference evidence="3 4" key="1">
    <citation type="journal article" date="2011" name="Cell">
        <title>Insight into structure and assembly of the nuclear pore complex by utilizing the genome of a eukaryotic thermophile.</title>
        <authorList>
            <person name="Amlacher S."/>
            <person name="Sarges P."/>
            <person name="Flemming D."/>
            <person name="van Noort V."/>
            <person name="Kunze R."/>
            <person name="Devos D.P."/>
            <person name="Arumugam M."/>
            <person name="Bork P."/>
            <person name="Hurt E."/>
        </authorList>
    </citation>
    <scope>NUCLEOTIDE SEQUENCE [LARGE SCALE GENOMIC DNA]</scope>
    <source>
        <strain evidence="4">DSM 1495 / CBS 144.50 / IMI 039719</strain>
    </source>
</reference>
<dbReference type="Pfam" id="PF10615">
    <property type="entry name" value="DUF2470"/>
    <property type="match status" value="1"/>
</dbReference>
<proteinExistence type="predicted"/>
<dbReference type="PANTHER" id="PTHR37783">
    <property type="entry name" value="MEMBRANE PROTEIN, PUTATIVE (AFU_ORTHOLOGUE AFUA_1G04315)-RELATED"/>
    <property type="match status" value="1"/>
</dbReference>
<dbReference type="EMBL" id="GL988032">
    <property type="protein sequence ID" value="EGS23931.1"/>
    <property type="molecule type" value="Genomic_DNA"/>
</dbReference>